<comment type="caution">
    <text evidence="2">The sequence shown here is derived from an EMBL/GenBank/DDBJ whole genome shotgun (WGS) entry which is preliminary data.</text>
</comment>
<proteinExistence type="predicted"/>
<sequence>MFRVFEPYLEYLAATFDLKFNRRQNNVGRKGHSTLMYIKVFMVMAFLRLNIPQLAERLRTDVRLLMLFNLRLFQGIGVSTLYKYWAEFSQFGLMSRFFDFVVEHCAQSDMAKEWEGRQLLVDSEFQDVPKHHYRSYEYKAVKDGCVQLLLVGQAHRARHLDLDARYTVKNKEKHFGYKTHALVIHGSRFVLNIQVTPANCHDGNENVVRALLHTPMVKGFTTLIGDKAYCGKTIIDIGQDYSLNVQTPHKKPIDGKLAAEDIDGCQQYL</sequence>
<dbReference type="GO" id="GO:0003677">
    <property type="term" value="F:DNA binding"/>
    <property type="evidence" value="ECO:0007669"/>
    <property type="project" value="InterPro"/>
</dbReference>
<protein>
    <submittedName>
        <fullName evidence="2">Transposase</fullName>
    </submittedName>
</protein>
<dbReference type="PANTHER" id="PTHR35604">
    <property type="entry name" value="TRANSPOSASE INSH FOR INSERTION SEQUENCE ELEMENT IS5A-RELATED"/>
    <property type="match status" value="1"/>
</dbReference>
<organism evidence="2 3">
    <name type="scientific">Candidatus Anaerobiospirillum pullistercoris</name>
    <dbReference type="NCBI Taxonomy" id="2838452"/>
    <lineage>
        <taxon>Bacteria</taxon>
        <taxon>Pseudomonadati</taxon>
        <taxon>Pseudomonadota</taxon>
        <taxon>Gammaproteobacteria</taxon>
        <taxon>Aeromonadales</taxon>
        <taxon>Succinivibrionaceae</taxon>
        <taxon>Anaerobiospirillum</taxon>
    </lineage>
</organism>
<dbReference type="EMBL" id="DXEV01000193">
    <property type="protein sequence ID" value="HIX57738.1"/>
    <property type="molecule type" value="Genomic_DNA"/>
</dbReference>
<gene>
    <name evidence="2" type="ORF">H9850_09765</name>
</gene>
<dbReference type="Proteomes" id="UP000886829">
    <property type="component" value="Unassembled WGS sequence"/>
</dbReference>
<reference evidence="2" key="2">
    <citation type="submission" date="2021-04" db="EMBL/GenBank/DDBJ databases">
        <authorList>
            <person name="Gilroy R."/>
        </authorList>
    </citation>
    <scope>NUCLEOTIDE SEQUENCE</scope>
    <source>
        <strain evidence="2">USASDec5-558</strain>
    </source>
</reference>
<evidence type="ECO:0000313" key="2">
    <source>
        <dbReference type="EMBL" id="HIX57738.1"/>
    </source>
</evidence>
<feature type="domain" description="Transposase IS4-like" evidence="1">
    <location>
        <begin position="117"/>
        <end position="236"/>
    </location>
</feature>
<dbReference type="GO" id="GO:0006313">
    <property type="term" value="P:DNA transposition"/>
    <property type="evidence" value="ECO:0007669"/>
    <property type="project" value="InterPro"/>
</dbReference>
<dbReference type="InterPro" id="IPR002559">
    <property type="entry name" value="Transposase_11"/>
</dbReference>
<dbReference type="Pfam" id="PF01609">
    <property type="entry name" value="DDE_Tnp_1"/>
    <property type="match status" value="1"/>
</dbReference>
<dbReference type="AlphaFoldDB" id="A0A9D1WES0"/>
<evidence type="ECO:0000313" key="3">
    <source>
        <dbReference type="Proteomes" id="UP000886829"/>
    </source>
</evidence>
<dbReference type="PANTHER" id="PTHR35604:SF2">
    <property type="entry name" value="TRANSPOSASE INSH FOR INSERTION SEQUENCE ELEMENT IS5A-RELATED"/>
    <property type="match status" value="1"/>
</dbReference>
<dbReference type="GO" id="GO:0004803">
    <property type="term" value="F:transposase activity"/>
    <property type="evidence" value="ECO:0007669"/>
    <property type="project" value="InterPro"/>
</dbReference>
<name>A0A9D1WES0_9GAMM</name>
<reference evidence="2" key="1">
    <citation type="journal article" date="2021" name="PeerJ">
        <title>Extensive microbial diversity within the chicken gut microbiome revealed by metagenomics and culture.</title>
        <authorList>
            <person name="Gilroy R."/>
            <person name="Ravi A."/>
            <person name="Getino M."/>
            <person name="Pursley I."/>
            <person name="Horton D.L."/>
            <person name="Alikhan N.F."/>
            <person name="Baker D."/>
            <person name="Gharbi K."/>
            <person name="Hall N."/>
            <person name="Watson M."/>
            <person name="Adriaenssens E.M."/>
            <person name="Foster-Nyarko E."/>
            <person name="Jarju S."/>
            <person name="Secka A."/>
            <person name="Antonio M."/>
            <person name="Oren A."/>
            <person name="Chaudhuri R.R."/>
            <person name="La Ragione R."/>
            <person name="Hildebrand F."/>
            <person name="Pallen M.J."/>
        </authorList>
    </citation>
    <scope>NUCLEOTIDE SEQUENCE</scope>
    <source>
        <strain evidence="2">USASDec5-558</strain>
    </source>
</reference>
<accession>A0A9D1WES0</accession>
<evidence type="ECO:0000259" key="1">
    <source>
        <dbReference type="Pfam" id="PF01609"/>
    </source>
</evidence>